<keyword evidence="2" id="KW-0472">Membrane</keyword>
<feature type="compositionally biased region" description="Low complexity" evidence="1">
    <location>
        <begin position="648"/>
        <end position="678"/>
    </location>
</feature>
<dbReference type="OrthoDB" id="5496837at2"/>
<feature type="region of interest" description="Disordered" evidence="1">
    <location>
        <begin position="1"/>
        <end position="23"/>
    </location>
</feature>
<dbReference type="RefSeq" id="WP_068203283.1">
    <property type="nucleotide sequence ID" value="NZ_CP014209.1"/>
</dbReference>
<dbReference type="Pfam" id="PF02557">
    <property type="entry name" value="VanY"/>
    <property type="match status" value="1"/>
</dbReference>
<evidence type="ECO:0000313" key="5">
    <source>
        <dbReference type="Proteomes" id="UP000076794"/>
    </source>
</evidence>
<dbReference type="InterPro" id="IPR003709">
    <property type="entry name" value="VanY-like_core_dom"/>
</dbReference>
<feature type="compositionally biased region" description="Basic and acidic residues" evidence="1">
    <location>
        <begin position="594"/>
        <end position="604"/>
    </location>
</feature>
<feature type="region of interest" description="Disordered" evidence="1">
    <location>
        <begin position="160"/>
        <end position="308"/>
    </location>
</feature>
<feature type="compositionally biased region" description="Pro residues" evidence="1">
    <location>
        <begin position="175"/>
        <end position="186"/>
    </location>
</feature>
<dbReference type="InterPro" id="IPR009045">
    <property type="entry name" value="Zn_M74/Hedgehog-like"/>
</dbReference>
<sequence length="749" mass="75979">MIVEDSDAPDEHGATPSGPGVARAQDHGALRRTLVAGALTVALACGFMGVSAAALPWNTFGAHPDFTEPLPSDEVPDVPVVGTSSSTGPRTVAQVLDAVGRAEVVAAEAGRSAAPDVQQAAAELGLLLVTYVAQQEAQVEPRVGAPAVRTDVLDLGETPAPELPLVEAGGVAPDPTDPLVPSPLRPPAEVAPDADGAGDSVDGALDGSPDSGAGTAPGTQDVPALDAPTLESPEPSVPGPDGEGAAFSAASTVSNVVQPDLGSTEPRTTDDATEDPETMHDPGAGSDAVTGTTPGAHPDDESDGHEHPDEAVTFDDVVIAATNLTTLLDPATATYVLDVRPAITELPDGTLVNDEGLPVDANGLPIGLGTPGLTDALQTVVDRYAGTTAGYANGRIPASVLCEIPWAPWHMLRCDAAAQLESLNTAYRAEFGTDIPITDSYRSYDAQVAVRAAKPTLAAVPGTSNHGWGLALDLSTPISGGTSAEYAWLRVHGPDYGWDNPTWARPDGRKPEPWHFEFFAAGPIPDRASTDYGTDWASGTGSTGATSQPADTEADGDKDKAEGSGQGKDKGKDKDTKQGDKGADKGTGSGGATKGDDPKGDKDTTPTPKPKPTPTPGPTPKPTATPKPSPTPKPTSSPKPSPSPEPSPTETAEPTPEPTPTETAKPTPEPTPTETAEPAPEPEPEPTEDASEPTPEASPSEAAPEPEQDGGGSGDEEPAGTAAAAPSTTNGRSRAGRPTPDRGGDGEQE</sequence>
<feature type="compositionally biased region" description="Acidic residues" evidence="1">
    <location>
        <begin position="704"/>
        <end position="718"/>
    </location>
</feature>
<keyword evidence="5" id="KW-1185">Reference proteome</keyword>
<dbReference type="SUPFAM" id="SSF55166">
    <property type="entry name" value="Hedgehog/DD-peptidase"/>
    <property type="match status" value="1"/>
</dbReference>
<evidence type="ECO:0000256" key="2">
    <source>
        <dbReference type="SAM" id="Phobius"/>
    </source>
</evidence>
<gene>
    <name evidence="4" type="ORF">I598_2570</name>
</gene>
<feature type="compositionally biased region" description="Basic and acidic residues" evidence="1">
    <location>
        <begin position="555"/>
        <end position="584"/>
    </location>
</feature>
<keyword evidence="2" id="KW-1133">Transmembrane helix</keyword>
<reference evidence="4 5" key="1">
    <citation type="submission" date="2016-01" db="EMBL/GenBank/DDBJ databases">
        <title>Complete genome sequence of a soil Actinobacterium, Isoptericola dokdonensis DS-3.</title>
        <authorList>
            <person name="Kwon S.-K."/>
            <person name="Kim J.F."/>
        </authorList>
    </citation>
    <scope>NUCLEOTIDE SEQUENCE [LARGE SCALE GENOMIC DNA]</scope>
    <source>
        <strain evidence="4 5">DS-3</strain>
    </source>
</reference>
<organism evidence="4 5">
    <name type="scientific">Isoptericola dokdonensis DS-3</name>
    <dbReference type="NCBI Taxonomy" id="1300344"/>
    <lineage>
        <taxon>Bacteria</taxon>
        <taxon>Bacillati</taxon>
        <taxon>Actinomycetota</taxon>
        <taxon>Actinomycetes</taxon>
        <taxon>Micrococcales</taxon>
        <taxon>Promicromonosporaceae</taxon>
        <taxon>Isoptericola</taxon>
    </lineage>
</organism>
<feature type="compositionally biased region" description="Low complexity" evidence="1">
    <location>
        <begin position="191"/>
        <end position="207"/>
    </location>
</feature>
<keyword evidence="4" id="KW-0121">Carboxypeptidase</keyword>
<feature type="transmembrane region" description="Helical" evidence="2">
    <location>
        <begin position="33"/>
        <end position="57"/>
    </location>
</feature>
<name>A0A161IJC0_9MICO</name>
<dbReference type="AlphaFoldDB" id="A0A161IJC0"/>
<dbReference type="STRING" id="1300344.I598_2570"/>
<dbReference type="PATRIC" id="fig|1300344.3.peg.2581"/>
<keyword evidence="4" id="KW-0645">Protease</keyword>
<feature type="compositionally biased region" description="Pro residues" evidence="1">
    <location>
        <begin position="607"/>
        <end position="647"/>
    </location>
</feature>
<feature type="compositionally biased region" description="Acidic residues" evidence="1">
    <location>
        <begin position="680"/>
        <end position="691"/>
    </location>
</feature>
<proteinExistence type="predicted"/>
<keyword evidence="2" id="KW-0812">Transmembrane</keyword>
<evidence type="ECO:0000256" key="1">
    <source>
        <dbReference type="SAM" id="MobiDB-lite"/>
    </source>
</evidence>
<feature type="compositionally biased region" description="Low complexity" evidence="1">
    <location>
        <begin position="692"/>
        <end position="703"/>
    </location>
</feature>
<feature type="compositionally biased region" description="Low complexity" evidence="1">
    <location>
        <begin position="719"/>
        <end position="729"/>
    </location>
</feature>
<dbReference type="Gene3D" id="3.30.1380.10">
    <property type="match status" value="1"/>
</dbReference>
<feature type="compositionally biased region" description="Basic and acidic residues" evidence="1">
    <location>
        <begin position="739"/>
        <end position="749"/>
    </location>
</feature>
<evidence type="ECO:0000313" key="4">
    <source>
        <dbReference type="EMBL" id="ANC32104.1"/>
    </source>
</evidence>
<dbReference type="Proteomes" id="UP000076794">
    <property type="component" value="Chromosome"/>
</dbReference>
<accession>A0A161IJC0</accession>
<keyword evidence="4" id="KW-0378">Hydrolase</keyword>
<dbReference type="CDD" id="cd14814">
    <property type="entry name" value="Peptidase_M15"/>
    <property type="match status" value="1"/>
</dbReference>
<dbReference type="GO" id="GO:0004180">
    <property type="term" value="F:carboxypeptidase activity"/>
    <property type="evidence" value="ECO:0007669"/>
    <property type="project" value="UniProtKB-KW"/>
</dbReference>
<feature type="compositionally biased region" description="Polar residues" evidence="1">
    <location>
        <begin position="537"/>
        <end position="550"/>
    </location>
</feature>
<evidence type="ECO:0000259" key="3">
    <source>
        <dbReference type="Pfam" id="PF02557"/>
    </source>
</evidence>
<feature type="region of interest" description="Disordered" evidence="1">
    <location>
        <begin position="526"/>
        <end position="749"/>
    </location>
</feature>
<feature type="domain" description="D-alanyl-D-alanine carboxypeptidase-like core" evidence="3">
    <location>
        <begin position="411"/>
        <end position="520"/>
    </location>
</feature>
<dbReference type="EMBL" id="CP014209">
    <property type="protein sequence ID" value="ANC32104.1"/>
    <property type="molecule type" value="Genomic_DNA"/>
</dbReference>
<dbReference type="KEGG" id="ido:I598_2570"/>
<protein>
    <submittedName>
        <fullName evidence="4">D-alanyl-D-alanine carboxypeptidase</fullName>
    </submittedName>
</protein>
<dbReference type="GO" id="GO:0006508">
    <property type="term" value="P:proteolysis"/>
    <property type="evidence" value="ECO:0007669"/>
    <property type="project" value="InterPro"/>
</dbReference>